<dbReference type="EMBL" id="QDKK01000004">
    <property type="protein sequence ID" value="PWC25167.1"/>
    <property type="molecule type" value="Genomic_DNA"/>
</dbReference>
<protein>
    <submittedName>
        <fullName evidence="3">Helix-turn-helix domain-containing protein</fullName>
    </submittedName>
    <submittedName>
        <fullName evidence="2">Transcriptional regulator</fullName>
    </submittedName>
</protein>
<dbReference type="Proteomes" id="UP000295985">
    <property type="component" value="Unassembled WGS sequence"/>
</dbReference>
<dbReference type="Pfam" id="PF01381">
    <property type="entry name" value="HTH_3"/>
    <property type="match status" value="1"/>
</dbReference>
<evidence type="ECO:0000313" key="3">
    <source>
        <dbReference type="EMBL" id="QCR04922.1"/>
    </source>
</evidence>
<dbReference type="CDD" id="cd00093">
    <property type="entry name" value="HTH_XRE"/>
    <property type="match status" value="1"/>
</dbReference>
<dbReference type="EMBL" id="CP034036">
    <property type="protein sequence ID" value="QCR04922.1"/>
    <property type="molecule type" value="Genomic_DNA"/>
</dbReference>
<dbReference type="InterPro" id="IPR010982">
    <property type="entry name" value="Lambda_DNA-bd_dom_sf"/>
</dbReference>
<evidence type="ECO:0000313" key="2">
    <source>
        <dbReference type="EMBL" id="PWC25167.1"/>
    </source>
</evidence>
<keyword evidence="5" id="KW-1185">Reference proteome</keyword>
<dbReference type="Gene3D" id="1.10.260.40">
    <property type="entry name" value="lambda repressor-like DNA-binding domains"/>
    <property type="match status" value="1"/>
</dbReference>
<feature type="domain" description="HTH cro/C1-type" evidence="1">
    <location>
        <begin position="12"/>
        <end position="67"/>
    </location>
</feature>
<gene>
    <name evidence="2" type="ORF">DDT54_04500</name>
    <name evidence="3" type="ORF">EH206_12465</name>
</gene>
<proteinExistence type="predicted"/>
<dbReference type="AlphaFoldDB" id="A0A2U1UU39"/>
<dbReference type="SUPFAM" id="SSF47413">
    <property type="entry name" value="lambda repressor-like DNA-binding domains"/>
    <property type="match status" value="1"/>
</dbReference>
<reference evidence="2 4" key="1">
    <citation type="submission" date="2018-04" db="EMBL/GenBank/DDBJ databases">
        <title>Brenneria corticis sp.nov.</title>
        <authorList>
            <person name="Li Y."/>
        </authorList>
    </citation>
    <scope>NUCLEOTIDE SEQUENCE [LARGE SCALE GENOMIC DNA]</scope>
    <source>
        <strain evidence="2 4">LMG 2694</strain>
    </source>
</reference>
<evidence type="ECO:0000313" key="4">
    <source>
        <dbReference type="Proteomes" id="UP000295985"/>
    </source>
</evidence>
<accession>A0A2U1UU39</accession>
<sequence length="129" mass="14852">MKTMSEIIGERLKDLRTKKNLSQAQLSKLCGWSTASRVGNYELGTRSIGADDAVVLARVLGITPSELLFGEPGDSSQWLTDQQRKMLELFNQLPEAERERMIDLFQLRLKEIDEYVEKYLRGRYKPVED</sequence>
<organism evidence="2 4">
    <name type="scientific">Brenneria nigrifluens DSM 30175 = ATCC 13028</name>
    <dbReference type="NCBI Taxonomy" id="1121120"/>
    <lineage>
        <taxon>Bacteria</taxon>
        <taxon>Pseudomonadati</taxon>
        <taxon>Pseudomonadota</taxon>
        <taxon>Gammaproteobacteria</taxon>
        <taxon>Enterobacterales</taxon>
        <taxon>Pectobacteriaceae</taxon>
        <taxon>Brenneria</taxon>
    </lineage>
</organism>
<reference evidence="3 5" key="2">
    <citation type="submission" date="2018-11" db="EMBL/GenBank/DDBJ databases">
        <title>Genome sequences of Brenneria nigrifluens and Brenneria rubrifaciens.</title>
        <authorList>
            <person name="Poret-Peterson A.T."/>
            <person name="McClean A.E."/>
            <person name="Kluepfel D.A."/>
        </authorList>
    </citation>
    <scope>NUCLEOTIDE SEQUENCE [LARGE SCALE GENOMIC DNA]</scope>
    <source>
        <strain evidence="3 5">ATCC 13028</strain>
    </source>
</reference>
<dbReference type="InterPro" id="IPR001387">
    <property type="entry name" value="Cro/C1-type_HTH"/>
</dbReference>
<dbReference type="RefSeq" id="WP_040343239.1">
    <property type="nucleotide sequence ID" value="NZ_CP034036.1"/>
</dbReference>
<name>A0A2U1UU39_9GAMM</name>
<evidence type="ECO:0000313" key="5">
    <source>
        <dbReference type="Proteomes" id="UP000303847"/>
    </source>
</evidence>
<dbReference type="OrthoDB" id="6431251at2"/>
<dbReference type="SMART" id="SM00530">
    <property type="entry name" value="HTH_XRE"/>
    <property type="match status" value="1"/>
</dbReference>
<dbReference type="Proteomes" id="UP000303847">
    <property type="component" value="Chromosome"/>
</dbReference>
<evidence type="ECO:0000259" key="1">
    <source>
        <dbReference type="PROSITE" id="PS50943"/>
    </source>
</evidence>
<dbReference type="GO" id="GO:0003677">
    <property type="term" value="F:DNA binding"/>
    <property type="evidence" value="ECO:0007669"/>
    <property type="project" value="InterPro"/>
</dbReference>
<dbReference type="PROSITE" id="PS50943">
    <property type="entry name" value="HTH_CROC1"/>
    <property type="match status" value="1"/>
</dbReference>